<name>A0ABQ7U6B7_SOLTU</name>
<dbReference type="CDD" id="cd00167">
    <property type="entry name" value="SANT"/>
    <property type="match status" value="1"/>
</dbReference>
<evidence type="ECO:0000313" key="4">
    <source>
        <dbReference type="EMBL" id="KAH0742043.1"/>
    </source>
</evidence>
<reference evidence="4 5" key="1">
    <citation type="journal article" date="2021" name="bioRxiv">
        <title>Chromosome-scale and haplotype-resolved genome assembly of a tetraploid potato cultivar.</title>
        <authorList>
            <person name="Sun H."/>
            <person name="Jiao W.-B."/>
            <person name="Krause K."/>
            <person name="Campoy J.A."/>
            <person name="Goel M."/>
            <person name="Folz-Donahue K."/>
            <person name="Kukat C."/>
            <person name="Huettel B."/>
            <person name="Schneeberger K."/>
        </authorList>
    </citation>
    <scope>NUCLEOTIDE SEQUENCE [LARGE SCALE GENOMIC DNA]</scope>
    <source>
        <strain evidence="4">SolTubOtavaFocal</strain>
        <tissue evidence="4">Leaves</tissue>
    </source>
</reference>
<dbReference type="InterPro" id="IPR001005">
    <property type="entry name" value="SANT/Myb"/>
</dbReference>
<accession>A0ABQ7U6B7</accession>
<dbReference type="Gene3D" id="1.10.10.60">
    <property type="entry name" value="Homeodomain-like"/>
    <property type="match status" value="1"/>
</dbReference>
<keyword evidence="2" id="KW-0804">Transcription</keyword>
<dbReference type="PANTHER" id="PTHR43952">
    <property type="entry name" value="MYB FAMILY TRANSCRIPTION FACTOR-RELATED"/>
    <property type="match status" value="1"/>
</dbReference>
<protein>
    <recommendedName>
        <fullName evidence="6">Myb-like domain-containing protein</fullName>
    </recommendedName>
</protein>
<keyword evidence="5" id="KW-1185">Reference proteome</keyword>
<dbReference type="SUPFAM" id="SSF46689">
    <property type="entry name" value="Homeodomain-like"/>
    <property type="match status" value="1"/>
</dbReference>
<evidence type="ECO:0000256" key="3">
    <source>
        <dbReference type="ARBA" id="ARBA00023242"/>
    </source>
</evidence>
<evidence type="ECO:0000313" key="5">
    <source>
        <dbReference type="Proteomes" id="UP000826656"/>
    </source>
</evidence>
<keyword evidence="1" id="KW-0805">Transcription regulation</keyword>
<dbReference type="InterPro" id="IPR009057">
    <property type="entry name" value="Homeodomain-like_sf"/>
</dbReference>
<organism evidence="4 5">
    <name type="scientific">Solanum tuberosum</name>
    <name type="common">Potato</name>
    <dbReference type="NCBI Taxonomy" id="4113"/>
    <lineage>
        <taxon>Eukaryota</taxon>
        <taxon>Viridiplantae</taxon>
        <taxon>Streptophyta</taxon>
        <taxon>Embryophyta</taxon>
        <taxon>Tracheophyta</taxon>
        <taxon>Spermatophyta</taxon>
        <taxon>Magnoliopsida</taxon>
        <taxon>eudicotyledons</taxon>
        <taxon>Gunneridae</taxon>
        <taxon>Pentapetalae</taxon>
        <taxon>asterids</taxon>
        <taxon>lamiids</taxon>
        <taxon>Solanales</taxon>
        <taxon>Solanaceae</taxon>
        <taxon>Solanoideae</taxon>
        <taxon>Solaneae</taxon>
        <taxon>Solanum</taxon>
    </lineage>
</organism>
<dbReference type="EMBL" id="JAIVGD010000026">
    <property type="protein sequence ID" value="KAH0742043.1"/>
    <property type="molecule type" value="Genomic_DNA"/>
</dbReference>
<dbReference type="PANTHER" id="PTHR43952:SF91">
    <property type="entry name" value="MYB-LIKE DOMAIN-CONTAINING PROTEIN"/>
    <property type="match status" value="1"/>
</dbReference>
<evidence type="ECO:0000256" key="1">
    <source>
        <dbReference type="ARBA" id="ARBA00023015"/>
    </source>
</evidence>
<evidence type="ECO:0000256" key="2">
    <source>
        <dbReference type="ARBA" id="ARBA00023163"/>
    </source>
</evidence>
<dbReference type="InterPro" id="IPR044636">
    <property type="entry name" value="RADIALIS-like"/>
</dbReference>
<comment type="caution">
    <text evidence="4">The sequence shown here is derived from an EMBL/GenBank/DDBJ whole genome shotgun (WGS) entry which is preliminary data.</text>
</comment>
<proteinExistence type="predicted"/>
<sequence length="190" mass="20893">MSTVRTCNSSLWTREEDKIFENILVIYFNDNNLLMKMEEALPGKSVDEIKDHYNILLEDIDAIDSGGAPLPNYPEMQRNANKNTKVDVGWRRGTLLTEEEHSTNAEQMTAVVGGELSGQNAFVNVEASSGTFRSIFDVGIAPTSDVGIAPTAQTEKSGYEVSGETPAQLPPFSPSSYFGDGIWSSLHTRR</sequence>
<gene>
    <name evidence="4" type="ORF">KY290_035086</name>
</gene>
<evidence type="ECO:0008006" key="6">
    <source>
        <dbReference type="Google" id="ProtNLM"/>
    </source>
</evidence>
<keyword evidence="3" id="KW-0539">Nucleus</keyword>
<dbReference type="Proteomes" id="UP000826656">
    <property type="component" value="Unassembled WGS sequence"/>
</dbReference>